<comment type="caution">
    <text evidence="7">The sequence shown here is derived from an EMBL/GenBank/DDBJ whole genome shotgun (WGS) entry which is preliminary data.</text>
</comment>
<dbReference type="PANTHER" id="PTHR35977">
    <property type="entry name" value="CHROMOSOME 16 OPEN READING FRAME 71"/>
    <property type="match status" value="1"/>
</dbReference>
<name>A0A9Q1AR13_9SAUR</name>
<dbReference type="EMBL" id="JAPFRF010000021">
    <property type="protein sequence ID" value="KAJ7305744.1"/>
    <property type="molecule type" value="Genomic_DNA"/>
</dbReference>
<feature type="compositionally biased region" description="Acidic residues" evidence="6">
    <location>
        <begin position="372"/>
        <end position="384"/>
    </location>
</feature>
<feature type="compositionally biased region" description="Polar residues" evidence="6">
    <location>
        <begin position="449"/>
        <end position="474"/>
    </location>
</feature>
<evidence type="ECO:0000313" key="7">
    <source>
        <dbReference type="EMBL" id="KAJ7305744.1"/>
    </source>
</evidence>
<gene>
    <name evidence="7" type="ORF">JRQ81_010110</name>
</gene>
<feature type="compositionally biased region" description="Basic and acidic residues" evidence="6">
    <location>
        <begin position="509"/>
        <end position="522"/>
    </location>
</feature>
<organism evidence="7 8">
    <name type="scientific">Phrynocephalus forsythii</name>
    <dbReference type="NCBI Taxonomy" id="171643"/>
    <lineage>
        <taxon>Eukaryota</taxon>
        <taxon>Metazoa</taxon>
        <taxon>Chordata</taxon>
        <taxon>Craniata</taxon>
        <taxon>Vertebrata</taxon>
        <taxon>Euteleostomi</taxon>
        <taxon>Lepidosauria</taxon>
        <taxon>Squamata</taxon>
        <taxon>Bifurcata</taxon>
        <taxon>Unidentata</taxon>
        <taxon>Episquamata</taxon>
        <taxon>Toxicofera</taxon>
        <taxon>Iguania</taxon>
        <taxon>Acrodonta</taxon>
        <taxon>Agamidae</taxon>
        <taxon>Agaminae</taxon>
        <taxon>Phrynocephalus</taxon>
    </lineage>
</organism>
<evidence type="ECO:0000256" key="5">
    <source>
        <dbReference type="ARBA" id="ARBA00030565"/>
    </source>
</evidence>
<accession>A0A9Q1AR13</accession>
<feature type="region of interest" description="Disordered" evidence="6">
    <location>
        <begin position="355"/>
        <end position="391"/>
    </location>
</feature>
<feature type="compositionally biased region" description="Basic and acidic residues" evidence="6">
    <location>
        <begin position="476"/>
        <end position="488"/>
    </location>
</feature>
<keyword evidence="8" id="KW-1185">Reference proteome</keyword>
<dbReference type="OrthoDB" id="2162449at2759"/>
<dbReference type="Pfam" id="PF15773">
    <property type="entry name" value="DAAP1"/>
    <property type="match status" value="1"/>
</dbReference>
<feature type="region of interest" description="Disordered" evidence="6">
    <location>
        <begin position="417"/>
        <end position="522"/>
    </location>
</feature>
<protein>
    <recommendedName>
        <fullName evidence="4">Dynein axonemal assembly factor 8</fullName>
    </recommendedName>
    <alternativeName>
        <fullName evidence="5">Dynein axonemal-associated protein 1</fullName>
    </alternativeName>
</protein>
<evidence type="ECO:0000256" key="6">
    <source>
        <dbReference type="SAM" id="MobiDB-lite"/>
    </source>
</evidence>
<dbReference type="GO" id="GO:0120293">
    <property type="term" value="C:dynein axonemal particle"/>
    <property type="evidence" value="ECO:0007669"/>
    <property type="project" value="UniProtKB-SubCell"/>
</dbReference>
<feature type="region of interest" description="Disordered" evidence="6">
    <location>
        <begin position="86"/>
        <end position="168"/>
    </location>
</feature>
<proteinExistence type="predicted"/>
<dbReference type="GO" id="GO:0070840">
    <property type="term" value="F:dynein complex binding"/>
    <property type="evidence" value="ECO:0007669"/>
    <property type="project" value="InterPro"/>
</dbReference>
<evidence type="ECO:0000256" key="1">
    <source>
        <dbReference type="ARBA" id="ARBA00022490"/>
    </source>
</evidence>
<dbReference type="InterPro" id="IPR031531">
    <property type="entry name" value="DNAAF8"/>
</dbReference>
<dbReference type="AlphaFoldDB" id="A0A9Q1AR13"/>
<evidence type="ECO:0000256" key="2">
    <source>
        <dbReference type="ARBA" id="ARBA00024177"/>
    </source>
</evidence>
<evidence type="ECO:0000313" key="8">
    <source>
        <dbReference type="Proteomes" id="UP001142489"/>
    </source>
</evidence>
<evidence type="ECO:0000256" key="4">
    <source>
        <dbReference type="ARBA" id="ARBA00024428"/>
    </source>
</evidence>
<comment type="subcellular location">
    <subcellularLocation>
        <location evidence="3">Dynein axonemal particle</location>
    </subcellularLocation>
</comment>
<comment type="function">
    <text evidence="2">In cyliated cells, dynein axonemal particle-specific protein required for deployment of ODA to the axoneme. Interacts with outer dynein arm (ODA) subunits.</text>
</comment>
<reference evidence="7" key="1">
    <citation type="journal article" date="2023" name="DNA Res.">
        <title>Chromosome-level genome assembly of Phrynocephalus forsythii using third-generation DNA sequencing and Hi-C analysis.</title>
        <authorList>
            <person name="Qi Y."/>
            <person name="Zhao W."/>
            <person name="Zhao Y."/>
            <person name="Niu C."/>
            <person name="Cao S."/>
            <person name="Zhang Y."/>
        </authorList>
    </citation>
    <scope>NUCLEOTIDE SEQUENCE</scope>
    <source>
        <tissue evidence="7">Muscle</tissue>
    </source>
</reference>
<dbReference type="PANTHER" id="PTHR35977:SF1">
    <property type="entry name" value="DYNEIN AXONEMAL ASSEMBLY FACTOR 8"/>
    <property type="match status" value="1"/>
</dbReference>
<feature type="compositionally biased region" description="Basic and acidic residues" evidence="6">
    <location>
        <begin position="146"/>
        <end position="156"/>
    </location>
</feature>
<evidence type="ECO:0000256" key="3">
    <source>
        <dbReference type="ARBA" id="ARBA00024190"/>
    </source>
</evidence>
<feature type="compositionally biased region" description="Polar residues" evidence="6">
    <location>
        <begin position="117"/>
        <end position="126"/>
    </location>
</feature>
<dbReference type="Proteomes" id="UP001142489">
    <property type="component" value="Unassembled WGS sequence"/>
</dbReference>
<keyword evidence="1" id="KW-0963">Cytoplasm</keyword>
<sequence length="522" mass="57778">MASEDQLKEKDPLVAPFQWGSILSAVKDQIPTLGSDASESDGDEDEKELFIFQRDESNLIPDLTEELKDSSPEETYLQKTFAFMRHPTENWNEDQEGPGKSELAMGLDQDGFDFPTEEQSSRQAVSPSEPPITEKKPGEGISGIPAREEDVKKDKVSLGSSSDMSPSVQMSSFPILSMSAKERRQLIETQILYKATLQPPPEGTGHAEPQNTNNNAERIAKREKEVVTVPAERPQELTLLGFKDIEKWDLDTVLQYLERPCGDAHWSTEMGFPSVDHETRRTLSHARLMGKLEVFSLQQSGVLLSQQKKYLAKHPEFSKCQGDGKGVPIQSLTPVEWQWVPEPPTVYMDLRETTSQKPAFPWDEKQSSSDSSSDDEGDLEATDPEDMKGKSKALFQASRSCTGKSFLLQQLRHFRGKTAQSSAVGGRDQDLTASEGTHLPSAKGRHSPAQRSPASLGPTDSATSFPLACPNSTAKPPREVKKYADKGPRPKFPYEVSAGRDATYPRAEASQKEKPLDKTPGK</sequence>